<dbReference type="InterPro" id="IPR013766">
    <property type="entry name" value="Thioredoxin_domain"/>
</dbReference>
<dbReference type="AlphaFoldDB" id="A0AAP1RDT2"/>
<dbReference type="PROSITE" id="PS51352">
    <property type="entry name" value="THIOREDOXIN_2"/>
    <property type="match status" value="1"/>
</dbReference>
<gene>
    <name evidence="2" type="ORF">F7645_03245</name>
</gene>
<dbReference type="EMBL" id="WXXV01000002">
    <property type="protein sequence ID" value="MBE7694445.1"/>
    <property type="molecule type" value="Genomic_DNA"/>
</dbReference>
<name>A0AAP1RDT2_9FLAO</name>
<keyword evidence="3" id="KW-1185">Reference proteome</keyword>
<accession>A0AAP1RDT2</accession>
<sequence>MKRIILFIGIILSITTILSFNTINTPPYKSLCDTANAKNKNIIVYFSGSDWCANCNKFKKEVLNTPDIKKSIETDYVYHLADFPQRTELTEELETLNNSLAEKLNNQGVFPLLVITDKNLTIKKVINLSSNVDETLKSLKFNR</sequence>
<dbReference type="SUPFAM" id="SSF52833">
    <property type="entry name" value="Thioredoxin-like"/>
    <property type="match status" value="1"/>
</dbReference>
<evidence type="ECO:0000259" key="1">
    <source>
        <dbReference type="PROSITE" id="PS51352"/>
    </source>
</evidence>
<dbReference type="Gene3D" id="3.40.30.10">
    <property type="entry name" value="Glutaredoxin"/>
    <property type="match status" value="1"/>
</dbReference>
<dbReference type="RefSeq" id="WP_101955672.1">
    <property type="nucleotide sequence ID" value="NZ_JAJHTL010000001.1"/>
</dbReference>
<reference evidence="2 3" key="1">
    <citation type="journal article" date="2020" name="Int. J. Syst. Evol. Microbiol.">
        <title>Tenacibaculum piscium sp. nov., isolated from skin ulcers of sea-farmed fish, and description of Tenacibaculum finnmarkense sp. nov. with subdivision into genomovars finnmarkense and ulcerans.</title>
        <authorList>
            <person name="Olsen A.B."/>
            <person name="Spilsberg B."/>
            <person name="Nilsen H.K."/>
            <person name="Lagesen K."/>
            <person name="Gulla S."/>
            <person name="Avendano-Herrera R."/>
            <person name="Irgang R."/>
            <person name="Duchaud E."/>
            <person name="Colquhoun D.J."/>
        </authorList>
    </citation>
    <scope>NUCLEOTIDE SEQUENCE [LARGE SCALE GENOMIC DNA]</scope>
    <source>
        <strain evidence="2 3">TNO037</strain>
    </source>
</reference>
<feature type="domain" description="Thioredoxin" evidence="1">
    <location>
        <begin position="6"/>
        <end position="143"/>
    </location>
</feature>
<dbReference type="Pfam" id="PF13098">
    <property type="entry name" value="Thioredoxin_2"/>
    <property type="match status" value="1"/>
</dbReference>
<dbReference type="InterPro" id="IPR036249">
    <property type="entry name" value="Thioredoxin-like_sf"/>
</dbReference>
<comment type="caution">
    <text evidence="2">The sequence shown here is derived from an EMBL/GenBank/DDBJ whole genome shotgun (WGS) entry which is preliminary data.</text>
</comment>
<dbReference type="Proteomes" id="UP000806077">
    <property type="component" value="Unassembled WGS sequence"/>
</dbReference>
<evidence type="ECO:0000313" key="2">
    <source>
        <dbReference type="EMBL" id="MBE7694445.1"/>
    </source>
</evidence>
<dbReference type="InterPro" id="IPR012336">
    <property type="entry name" value="Thioredoxin-like_fold"/>
</dbReference>
<organism evidence="2 3">
    <name type="scientific">Tenacibaculum finnmarkense genomovar finnmarkense</name>
    <dbReference type="NCBI Taxonomy" id="1458503"/>
    <lineage>
        <taxon>Bacteria</taxon>
        <taxon>Pseudomonadati</taxon>
        <taxon>Bacteroidota</taxon>
        <taxon>Flavobacteriia</taxon>
        <taxon>Flavobacteriales</taxon>
        <taxon>Flavobacteriaceae</taxon>
        <taxon>Tenacibaculum</taxon>
        <taxon>Tenacibaculum finnmarkense</taxon>
    </lineage>
</organism>
<protein>
    <submittedName>
        <fullName evidence="2">Thioredoxin fold domain-containing protein</fullName>
    </submittedName>
</protein>
<proteinExistence type="predicted"/>
<evidence type="ECO:0000313" key="3">
    <source>
        <dbReference type="Proteomes" id="UP000806077"/>
    </source>
</evidence>